<evidence type="ECO:0000313" key="1">
    <source>
        <dbReference type="EMBL" id="AIC92542.1"/>
    </source>
</evidence>
<dbReference type="HOGENOM" id="CLU_2153420_0_0_11"/>
<gene>
    <name evidence="1" type="ORF">BINDI_1287</name>
</gene>
<accession>A0A087VVZ1</accession>
<dbReference type="EMBL" id="CP006018">
    <property type="protein sequence ID" value="AIC92542.1"/>
    <property type="molecule type" value="Genomic_DNA"/>
</dbReference>
<dbReference type="Proteomes" id="UP000028569">
    <property type="component" value="Chromosome"/>
</dbReference>
<dbReference type="KEGG" id="bii:BINDI_1287"/>
<reference evidence="1 2" key="1">
    <citation type="journal article" date="2014" name="Appl. Environ. Microbiol.">
        <title>Genomic encyclopedia of type strains of the genus Bifidobacterium.</title>
        <authorList>
            <person name="Milani C."/>
            <person name="Lugli G.A."/>
            <person name="Duranti S."/>
            <person name="Turroni F."/>
            <person name="Bottacini F."/>
            <person name="Mangifesta M."/>
            <person name="Sanchez B."/>
            <person name="Viappiani A."/>
            <person name="Mancabelli L."/>
            <person name="Taminiau B."/>
            <person name="Delcenserie V."/>
            <person name="Barrangou R."/>
            <person name="Margolles A."/>
            <person name="van Sinderen D."/>
            <person name="Ventura M."/>
        </authorList>
    </citation>
    <scope>NUCLEOTIDE SEQUENCE [LARGE SCALE GENOMIC DNA]</scope>
    <source>
        <strain evidence="1 2">LMG 11587</strain>
    </source>
</reference>
<dbReference type="AlphaFoldDB" id="A0A087VVZ1"/>
<organism evidence="1 2">
    <name type="scientific">Bifidobacterium [indicum] DSM 20214 = LMG 11587</name>
    <dbReference type="NCBI Taxonomy" id="1341694"/>
    <lineage>
        <taxon>Bacteria</taxon>
        <taxon>Bacillati</taxon>
        <taxon>Actinomycetota</taxon>
        <taxon>Actinomycetes</taxon>
        <taxon>Bifidobacteriales</taxon>
        <taxon>Bifidobacteriaceae</taxon>
        <taxon>Bifidobacterium</taxon>
    </lineage>
</organism>
<evidence type="ECO:0000313" key="2">
    <source>
        <dbReference type="Proteomes" id="UP000028569"/>
    </source>
</evidence>
<keyword evidence="2" id="KW-1185">Reference proteome</keyword>
<protein>
    <recommendedName>
        <fullName evidence="3">HTH cro/C1-type domain-containing protein</fullName>
    </recommendedName>
</protein>
<evidence type="ECO:0008006" key="3">
    <source>
        <dbReference type="Google" id="ProtNLM"/>
    </source>
</evidence>
<name>A0A087VVZ1_9BIFI</name>
<proteinExistence type="predicted"/>
<sequence length="111" mass="12746">MKASQWTAIDKGTIDLVRHFLRENKPKINARDLATLLDCSESRLYRIFHYSSTPLTVGEFTSVCTMFGKNPADEYSRILSLAEQDKPALQRTDLLVRRIEDALTDFHRTGQ</sequence>